<dbReference type="STRING" id="1077348.A0A2G8SJT2"/>
<feature type="region of interest" description="Disordered" evidence="2">
    <location>
        <begin position="82"/>
        <end position="131"/>
    </location>
</feature>
<evidence type="ECO:0000313" key="3">
    <source>
        <dbReference type="EMBL" id="PIL33997.1"/>
    </source>
</evidence>
<dbReference type="InterPro" id="IPR008862">
    <property type="entry name" value="Tcp11"/>
</dbReference>
<dbReference type="OrthoDB" id="276323at2759"/>
<name>A0A2G8SJT2_9APHY</name>
<dbReference type="EMBL" id="AYKW01000006">
    <property type="protein sequence ID" value="PIL33997.1"/>
    <property type="molecule type" value="Genomic_DNA"/>
</dbReference>
<gene>
    <name evidence="3" type="ORF">GSI_03705</name>
</gene>
<reference evidence="3 4" key="1">
    <citation type="journal article" date="2015" name="Sci. Rep.">
        <title>Chromosome-level genome map provides insights into diverse defense mechanisms in the medicinal fungus Ganoderma sinense.</title>
        <authorList>
            <person name="Zhu Y."/>
            <person name="Xu J."/>
            <person name="Sun C."/>
            <person name="Zhou S."/>
            <person name="Xu H."/>
            <person name="Nelson D.R."/>
            <person name="Qian J."/>
            <person name="Song J."/>
            <person name="Luo H."/>
            <person name="Xiang L."/>
            <person name="Li Y."/>
            <person name="Xu Z."/>
            <person name="Ji A."/>
            <person name="Wang L."/>
            <person name="Lu S."/>
            <person name="Hayward A."/>
            <person name="Sun W."/>
            <person name="Li X."/>
            <person name="Schwartz D.C."/>
            <person name="Wang Y."/>
            <person name="Chen S."/>
        </authorList>
    </citation>
    <scope>NUCLEOTIDE SEQUENCE [LARGE SCALE GENOMIC DNA]</scope>
    <source>
        <strain evidence="3 4">ZZ0214-1</strain>
    </source>
</reference>
<proteinExistence type="inferred from homology"/>
<protein>
    <submittedName>
        <fullName evidence="3">Uncharacterized protein</fullName>
    </submittedName>
</protein>
<dbReference type="GO" id="GO:0007165">
    <property type="term" value="P:signal transduction"/>
    <property type="evidence" value="ECO:0007669"/>
    <property type="project" value="TreeGrafter"/>
</dbReference>
<feature type="region of interest" description="Disordered" evidence="2">
    <location>
        <begin position="677"/>
        <end position="697"/>
    </location>
</feature>
<feature type="compositionally biased region" description="Low complexity" evidence="2">
    <location>
        <begin position="119"/>
        <end position="131"/>
    </location>
</feature>
<comment type="similarity">
    <text evidence="1">Belongs to the TCP11 family.</text>
</comment>
<feature type="compositionally biased region" description="Basic and acidic residues" evidence="2">
    <location>
        <begin position="686"/>
        <end position="697"/>
    </location>
</feature>
<evidence type="ECO:0000256" key="1">
    <source>
        <dbReference type="ARBA" id="ARBA00010954"/>
    </source>
</evidence>
<sequence>MDHLISKLQAQARAHSSHPILRRILPEFLYLLNGVQPDSPDVKRRYDELHRDLGMLATEGYWNPSKQDEDALRALKRKLGLLQDDTSDSPRPDAPVDDTPPKPTRRTSSQDMKSDASEPTIHPPTLSTPLLPVSTASPTVLPIELVQILNQTFFLHLLATDPQRVLPPGKSLLSMMSTPRSNSLVSDESQAKLEERVKDMVYSAFWKEAFESLSSSSADKQLPRIRRLYEDLLAALRPLLPKKHPILVTLSLPLSPTSAPLRSVAMHLREILVALRARASPARDTHIDTLLRTLDELNQSALPEDLARLVVNTTRSILELADIMKEDLSQFVLGSMEERELKAVITQQAMLREKALVLQLWPPSSVEPTWRTWLDELDVSAFPDAGAVQPTSRRWVYRLVQALGTNFAVACPLPTTRIPGTDTPGLPEPEPEFGEAPPNTLPPPFFVTTPALLTAQNHLQALVIAASLRSLVRLPSRLALASASASAAGRSSDFMERIWTLLKASTDEEPGAEGTKIVNLADEVVRVRRACADDSGSGGPDLDPEEEARLRAAVDRTLQPRDPVFVLLQRRLLRGLATWLTLVSAAETATASRPVHMHMQTGKERPGKRPRLNLGLGMGNSKGDGFVDWERARGVPTVIKGFEDEVLVREVRETFRKVGTVVDWTDRIWQDLVESGEIGGAVGGDEETRGEDGPEQA</sequence>
<organism evidence="3 4">
    <name type="scientific">Ganoderma sinense ZZ0214-1</name>
    <dbReference type="NCBI Taxonomy" id="1077348"/>
    <lineage>
        <taxon>Eukaryota</taxon>
        <taxon>Fungi</taxon>
        <taxon>Dikarya</taxon>
        <taxon>Basidiomycota</taxon>
        <taxon>Agaricomycotina</taxon>
        <taxon>Agaricomycetes</taxon>
        <taxon>Polyporales</taxon>
        <taxon>Polyporaceae</taxon>
        <taxon>Ganoderma</taxon>
    </lineage>
</organism>
<comment type="caution">
    <text evidence="3">The sequence shown here is derived from an EMBL/GenBank/DDBJ whole genome shotgun (WGS) entry which is preliminary data.</text>
</comment>
<dbReference type="Proteomes" id="UP000230002">
    <property type="component" value="Unassembled WGS sequence"/>
</dbReference>
<dbReference type="Pfam" id="PF05794">
    <property type="entry name" value="Tcp11"/>
    <property type="match status" value="1"/>
</dbReference>
<dbReference type="PANTHER" id="PTHR12832">
    <property type="entry name" value="TESTIS-SPECIFIC PROTEIN PBS13 T-COMPLEX 11"/>
    <property type="match status" value="1"/>
</dbReference>
<accession>A0A2G8SJT2</accession>
<evidence type="ECO:0000313" key="4">
    <source>
        <dbReference type="Proteomes" id="UP000230002"/>
    </source>
</evidence>
<evidence type="ECO:0000256" key="2">
    <source>
        <dbReference type="SAM" id="MobiDB-lite"/>
    </source>
</evidence>
<dbReference type="PANTHER" id="PTHR12832:SF11">
    <property type="entry name" value="LD23868P"/>
    <property type="match status" value="1"/>
</dbReference>
<keyword evidence="4" id="KW-1185">Reference proteome</keyword>
<dbReference type="AlphaFoldDB" id="A0A2G8SJT2"/>